<feature type="signal peptide" evidence="6">
    <location>
        <begin position="1"/>
        <end position="20"/>
    </location>
</feature>
<evidence type="ECO:0000313" key="8">
    <source>
        <dbReference type="Proteomes" id="UP000287746"/>
    </source>
</evidence>
<comment type="similarity">
    <text evidence="2">Belongs to the MipA/OmpV family.</text>
</comment>
<dbReference type="RefSeq" id="WP_126004130.1">
    <property type="nucleotide sequence ID" value="NZ_QQYZ01000005.1"/>
</dbReference>
<name>A0A430G5P1_9SPHN</name>
<evidence type="ECO:0000256" key="4">
    <source>
        <dbReference type="ARBA" id="ARBA00023136"/>
    </source>
</evidence>
<dbReference type="EMBL" id="QQYZ01000005">
    <property type="protein sequence ID" value="RSY87565.1"/>
    <property type="molecule type" value="Genomic_DNA"/>
</dbReference>
<gene>
    <name evidence="7" type="ORF">DAH66_08050</name>
</gene>
<dbReference type="GO" id="GO:0009279">
    <property type="term" value="C:cell outer membrane"/>
    <property type="evidence" value="ECO:0007669"/>
    <property type="project" value="UniProtKB-SubCell"/>
</dbReference>
<reference evidence="7 8" key="1">
    <citation type="submission" date="2018-07" db="EMBL/GenBank/DDBJ databases">
        <title>Genomic and Epidemiologic Investigation of an Indolent Hospital Outbreak.</title>
        <authorList>
            <person name="Johnson R.C."/>
            <person name="Deming C."/>
            <person name="Conlan S."/>
            <person name="Zellmer C.J."/>
            <person name="Michelin A.V."/>
            <person name="Lee-Lin S."/>
            <person name="Thomas P.J."/>
            <person name="Park M."/>
            <person name="Weingarten R.A."/>
            <person name="Less J."/>
            <person name="Dekker J.P."/>
            <person name="Frank K.M."/>
            <person name="Musser K.A."/>
            <person name="Mcquiston J.R."/>
            <person name="Henderson D.K."/>
            <person name="Lau A.F."/>
            <person name="Palmore T.N."/>
            <person name="Segre J.A."/>
        </authorList>
    </citation>
    <scope>NUCLEOTIDE SEQUENCE [LARGE SCALE GENOMIC DNA]</scope>
    <source>
        <strain evidence="7 8">SK-CDC1_0717</strain>
    </source>
</reference>
<dbReference type="Proteomes" id="UP000287746">
    <property type="component" value="Unassembled WGS sequence"/>
</dbReference>
<keyword evidence="4" id="KW-0472">Membrane</keyword>
<dbReference type="PANTHER" id="PTHR38776">
    <property type="entry name" value="MLTA-INTERACTING PROTEIN-RELATED"/>
    <property type="match status" value="1"/>
</dbReference>
<evidence type="ECO:0000256" key="3">
    <source>
        <dbReference type="ARBA" id="ARBA00022729"/>
    </source>
</evidence>
<proteinExistence type="inferred from homology"/>
<evidence type="ECO:0000313" key="7">
    <source>
        <dbReference type="EMBL" id="RSY87565.1"/>
    </source>
</evidence>
<dbReference type="PANTHER" id="PTHR38776:SF1">
    <property type="entry name" value="MLTA-INTERACTING PROTEIN-RELATED"/>
    <property type="match status" value="1"/>
</dbReference>
<evidence type="ECO:0000256" key="5">
    <source>
        <dbReference type="ARBA" id="ARBA00023237"/>
    </source>
</evidence>
<dbReference type="Pfam" id="PF06629">
    <property type="entry name" value="MipA"/>
    <property type="match status" value="1"/>
</dbReference>
<dbReference type="InterPro" id="IPR010583">
    <property type="entry name" value="MipA"/>
</dbReference>
<comment type="subcellular location">
    <subcellularLocation>
        <location evidence="1">Cell outer membrane</location>
    </subcellularLocation>
</comment>
<evidence type="ECO:0000256" key="6">
    <source>
        <dbReference type="SAM" id="SignalP"/>
    </source>
</evidence>
<accession>A0A430G5P1</accession>
<feature type="chain" id="PRO_5019347636" evidence="6">
    <location>
        <begin position="21"/>
        <end position="261"/>
    </location>
</feature>
<comment type="caution">
    <text evidence="7">The sequence shown here is derived from an EMBL/GenBank/DDBJ whole genome shotgun (WGS) entry which is preliminary data.</text>
</comment>
<evidence type="ECO:0000256" key="1">
    <source>
        <dbReference type="ARBA" id="ARBA00004442"/>
    </source>
</evidence>
<evidence type="ECO:0000256" key="2">
    <source>
        <dbReference type="ARBA" id="ARBA00005722"/>
    </source>
</evidence>
<sequence length="261" mass="27914">MFLRYAAPALVIAFAPPALAQDEAPREPFRTRVTLGPQLVPSHPGSDEVSLRPFIDVARARMGKEFEFEAPDEGAGFPVLRTSGLAIGPAIGFEGKRDAEAVGAPIHKVGFSFEAGAFVQAWIGDALRVRVEGRKGLTGHRGWTGSVSADYVARRGDDWLFSIGPRVTLSDRKYHRAYFGITPADSAASGLAAYDPKGGVQAVGLTAGYMRQLSRRWGVATYARYDRLAGDAADSPVSRTLGSRNQISGGIALSYTFGPAR</sequence>
<dbReference type="AlphaFoldDB" id="A0A430G5P1"/>
<keyword evidence="3 6" id="KW-0732">Signal</keyword>
<organism evidence="7 8">
    <name type="scientific">Sphingomonas koreensis</name>
    <dbReference type="NCBI Taxonomy" id="93064"/>
    <lineage>
        <taxon>Bacteria</taxon>
        <taxon>Pseudomonadati</taxon>
        <taxon>Pseudomonadota</taxon>
        <taxon>Alphaproteobacteria</taxon>
        <taxon>Sphingomonadales</taxon>
        <taxon>Sphingomonadaceae</taxon>
        <taxon>Sphingomonas</taxon>
    </lineage>
</organism>
<protein>
    <submittedName>
        <fullName evidence="7">MipA/OmpV family protein</fullName>
    </submittedName>
</protein>
<keyword evidence="5" id="KW-0998">Cell outer membrane</keyword>